<dbReference type="PROSITE" id="PS00972">
    <property type="entry name" value="USP_1"/>
    <property type="match status" value="1"/>
</dbReference>
<dbReference type="GO" id="GO:0005829">
    <property type="term" value="C:cytosol"/>
    <property type="evidence" value="ECO:0007669"/>
    <property type="project" value="TreeGrafter"/>
</dbReference>
<dbReference type="EMBL" id="KK583219">
    <property type="protein sequence ID" value="KDO27162.1"/>
    <property type="molecule type" value="Genomic_DNA"/>
</dbReference>
<dbReference type="CDD" id="cd02659">
    <property type="entry name" value="peptidase_C19C"/>
    <property type="match status" value="1"/>
</dbReference>
<dbReference type="OMA" id="HTAHHRF"/>
<keyword evidence="7" id="KW-0788">Thiol protease</keyword>
<evidence type="ECO:0000313" key="10">
    <source>
        <dbReference type="Proteomes" id="UP000030745"/>
    </source>
</evidence>
<dbReference type="Gene3D" id="3.90.70.10">
    <property type="entry name" value="Cysteine proteinases"/>
    <property type="match status" value="1"/>
</dbReference>
<evidence type="ECO:0000256" key="4">
    <source>
        <dbReference type="ARBA" id="ARBA00022670"/>
    </source>
</evidence>
<sequence length="1180" mass="132129">MKRDEPTPDEETLPWVRVQMEGLVGSTFDASIEDRDGHVWSFRCVPDDVSGDVVLAIDRVDATMGTLFVQATLQHPSRDASRHVVMDSYLRETSVEVKLTTMHTLMDPSSGFMHPDGDIRIEIVVWNSAHAPTSKRFKATDSDTTSNSSTVGDDFLIDETFLTSENRLDPSVIFGDDASIDMDEESQAEEKRLVDLATGYVMQAQQDDDDEASRRKHDDDVVDLTLASSYDSKTTTGMVGLKNQGATCYMNSLLQTLFHLAPFRKAVYDTPTADDDSATSVVLALQRVFYRLETADKAVSTKELTKSFGWSHMDAFTQHDGTPADGLIKALFEGKVKSFISCVHVPCESSREESFYDLQLDVKGLVNLDASFQKYIEVEMLDGENQYDAKDFGKQDAKKGLVFESLPPVLNLQLKRFEYDPLRDGMVKVHDRFEFPKRLDLSAYVPATTPSPVYHLHSILVHSGDVHHGHYYVYVRPRLDKDWYKFDDDVISSADEERLLEGSYGRSADASSTSPLSRVLSCSSAYMLVYLREDACPSGAEPAVIPDALKERFQDEEIALRRRKRLVQREHMYYHLRIATDECLYAFDNITKSKDFCEFPKTSKSPPTSATMLSLKVPKAWTVRQLYGLVHLETGVPIQHFRLWKMTARENRTHRPDEHLDAHLDATLQRALHDNDASVNKIVAMYLEVMLPHTVLRRYSLSDFSPIEFDGKDAIVAVDDDGIPDDDMPPGVLAAVNAAAAARNPILDPRGTVLLFVKYYNADASEQPCLAYMGTLLAHGSDTVATVLQNIRENVFDAPLRMHLALYEVSELQSGDIVVFQAAVENDDEDEDEDEAADDDESLCRTVPAYFAYRLNRVDVTFRARFENDAPTTEVQLPLLLTDSYDDVVHSIAIALDMDPLFVRLYPHSSSTHGPRAKPFKHSRSSGSSGMKLKAMLMTSLDSSATLLYYERLDESIVNLERKTHLPVYLSPYEPAFETDTLSRVDLILEPTSTVQGALAEIARRQSVDTSLVDLRLLETRDGSNMLRIVPAATPISLLQGSSLFVVDSIPATRKPFCHSVLLGVMHFSYTHDTFIAPHHTAGLVVAYDDDTFESLRRRVQAKFKVADDVFAKWKLSAIVESRGVPLESEPGDMNREVVFDEGRLELSRGDGYCFLGLEYAATAAPSRRRADGGIKIRSG</sequence>
<feature type="domain" description="USP" evidence="8">
    <location>
        <begin position="239"/>
        <end position="533"/>
    </location>
</feature>
<keyword evidence="5" id="KW-0833">Ubl conjugation pathway</keyword>
<dbReference type="KEGG" id="spar:SPRG_07869"/>
<dbReference type="Proteomes" id="UP000030745">
    <property type="component" value="Unassembled WGS sequence"/>
</dbReference>
<dbReference type="Pfam" id="PF14533">
    <property type="entry name" value="USP7_C2"/>
    <property type="match status" value="1"/>
</dbReference>
<accession>A0A067CK46</accession>
<dbReference type="Pfam" id="PF12436">
    <property type="entry name" value="USP7_ICP0_bdg"/>
    <property type="match status" value="1"/>
</dbReference>
<dbReference type="GO" id="GO:0016579">
    <property type="term" value="P:protein deubiquitination"/>
    <property type="evidence" value="ECO:0007669"/>
    <property type="project" value="InterPro"/>
</dbReference>
<evidence type="ECO:0000313" key="9">
    <source>
        <dbReference type="EMBL" id="KDO27162.1"/>
    </source>
</evidence>
<evidence type="ECO:0000256" key="7">
    <source>
        <dbReference type="ARBA" id="ARBA00022807"/>
    </source>
</evidence>
<dbReference type="GeneID" id="24130119"/>
<dbReference type="InterPro" id="IPR029346">
    <property type="entry name" value="USP_C"/>
</dbReference>
<dbReference type="AlphaFoldDB" id="A0A067CK46"/>
<comment type="catalytic activity">
    <reaction evidence="1">
        <text>Thiol-dependent hydrolysis of ester, thioester, amide, peptide and isopeptide bonds formed by the C-terminal Gly of ubiquitin (a 76-residue protein attached to proteins as an intracellular targeting signal).</text>
        <dbReference type="EC" id="3.4.19.12"/>
    </reaction>
</comment>
<name>A0A067CK46_SAPPC</name>
<dbReference type="PROSITE" id="PS50235">
    <property type="entry name" value="USP_3"/>
    <property type="match status" value="1"/>
</dbReference>
<evidence type="ECO:0000256" key="5">
    <source>
        <dbReference type="ARBA" id="ARBA00022786"/>
    </source>
</evidence>
<keyword evidence="4" id="KW-0645">Protease</keyword>
<gene>
    <name evidence="9" type="ORF">SPRG_07869</name>
</gene>
<dbReference type="OrthoDB" id="289038at2759"/>
<dbReference type="InterPro" id="IPR028889">
    <property type="entry name" value="USP"/>
</dbReference>
<dbReference type="InterPro" id="IPR018200">
    <property type="entry name" value="USP_CS"/>
</dbReference>
<dbReference type="Gene3D" id="3.10.20.90">
    <property type="entry name" value="Phosphatidylinositol 3-kinase Catalytic Subunit, Chain A, domain 1"/>
    <property type="match status" value="1"/>
</dbReference>
<dbReference type="RefSeq" id="XP_012202250.1">
    <property type="nucleotide sequence ID" value="XM_012346860.1"/>
</dbReference>
<dbReference type="PROSITE" id="PS00973">
    <property type="entry name" value="USP_2"/>
    <property type="match status" value="1"/>
</dbReference>
<dbReference type="PANTHER" id="PTHR24006:SF888">
    <property type="entry name" value="UBIQUITIN CARBOXYL-TERMINAL HYDROLASE 30"/>
    <property type="match status" value="1"/>
</dbReference>
<dbReference type="GO" id="GO:0004843">
    <property type="term" value="F:cysteine-type deubiquitinase activity"/>
    <property type="evidence" value="ECO:0007669"/>
    <property type="project" value="UniProtKB-EC"/>
</dbReference>
<evidence type="ECO:0000256" key="6">
    <source>
        <dbReference type="ARBA" id="ARBA00022801"/>
    </source>
</evidence>
<evidence type="ECO:0000259" key="8">
    <source>
        <dbReference type="PROSITE" id="PS50235"/>
    </source>
</evidence>
<dbReference type="InterPro" id="IPR038765">
    <property type="entry name" value="Papain-like_cys_pep_sf"/>
</dbReference>
<dbReference type="GO" id="GO:0005634">
    <property type="term" value="C:nucleus"/>
    <property type="evidence" value="ECO:0007669"/>
    <property type="project" value="TreeGrafter"/>
</dbReference>
<dbReference type="SUPFAM" id="SSF54001">
    <property type="entry name" value="Cysteine proteinases"/>
    <property type="match status" value="1"/>
</dbReference>
<evidence type="ECO:0000256" key="1">
    <source>
        <dbReference type="ARBA" id="ARBA00000707"/>
    </source>
</evidence>
<keyword evidence="10" id="KW-1185">Reference proteome</keyword>
<dbReference type="PANTHER" id="PTHR24006">
    <property type="entry name" value="UBIQUITIN CARBOXYL-TERMINAL HYDROLASE"/>
    <property type="match status" value="1"/>
</dbReference>
<dbReference type="GO" id="GO:0006508">
    <property type="term" value="P:proteolysis"/>
    <property type="evidence" value="ECO:0007669"/>
    <property type="project" value="UniProtKB-KW"/>
</dbReference>
<comment type="similarity">
    <text evidence="2">Belongs to the peptidase C19 family.</text>
</comment>
<evidence type="ECO:0000256" key="2">
    <source>
        <dbReference type="ARBA" id="ARBA00009085"/>
    </source>
</evidence>
<protein>
    <recommendedName>
        <fullName evidence="3">ubiquitinyl hydrolase 1</fullName>
        <ecNumber evidence="3">3.4.19.12</ecNumber>
    </recommendedName>
</protein>
<dbReference type="InterPro" id="IPR050164">
    <property type="entry name" value="Peptidase_C19"/>
</dbReference>
<evidence type="ECO:0000256" key="3">
    <source>
        <dbReference type="ARBA" id="ARBA00012759"/>
    </source>
</evidence>
<organism evidence="9 10">
    <name type="scientific">Saprolegnia parasitica (strain CBS 223.65)</name>
    <dbReference type="NCBI Taxonomy" id="695850"/>
    <lineage>
        <taxon>Eukaryota</taxon>
        <taxon>Sar</taxon>
        <taxon>Stramenopiles</taxon>
        <taxon>Oomycota</taxon>
        <taxon>Saprolegniomycetes</taxon>
        <taxon>Saprolegniales</taxon>
        <taxon>Saprolegniaceae</taxon>
        <taxon>Saprolegnia</taxon>
    </lineage>
</organism>
<reference evidence="9 10" key="1">
    <citation type="journal article" date="2013" name="PLoS Genet.">
        <title>Distinctive expansion of potential virulence genes in the genome of the oomycete fish pathogen Saprolegnia parasitica.</title>
        <authorList>
            <person name="Jiang R.H."/>
            <person name="de Bruijn I."/>
            <person name="Haas B.J."/>
            <person name="Belmonte R."/>
            <person name="Lobach L."/>
            <person name="Christie J."/>
            <person name="van den Ackerveken G."/>
            <person name="Bottin A."/>
            <person name="Bulone V."/>
            <person name="Diaz-Moreno S.M."/>
            <person name="Dumas B."/>
            <person name="Fan L."/>
            <person name="Gaulin E."/>
            <person name="Govers F."/>
            <person name="Grenville-Briggs L.J."/>
            <person name="Horner N.R."/>
            <person name="Levin J.Z."/>
            <person name="Mammella M."/>
            <person name="Meijer H.J."/>
            <person name="Morris P."/>
            <person name="Nusbaum C."/>
            <person name="Oome S."/>
            <person name="Phillips A.J."/>
            <person name="van Rooyen D."/>
            <person name="Rzeszutek E."/>
            <person name="Saraiva M."/>
            <person name="Secombes C.J."/>
            <person name="Seidl M.F."/>
            <person name="Snel B."/>
            <person name="Stassen J.H."/>
            <person name="Sykes S."/>
            <person name="Tripathy S."/>
            <person name="van den Berg H."/>
            <person name="Vega-Arreguin J.C."/>
            <person name="Wawra S."/>
            <person name="Young S.K."/>
            <person name="Zeng Q."/>
            <person name="Dieguez-Uribeondo J."/>
            <person name="Russ C."/>
            <person name="Tyler B.M."/>
            <person name="van West P."/>
        </authorList>
    </citation>
    <scope>NUCLEOTIDE SEQUENCE [LARGE SCALE GENOMIC DNA]</scope>
    <source>
        <strain evidence="9 10">CBS 223.65</strain>
    </source>
</reference>
<dbReference type="InterPro" id="IPR001394">
    <property type="entry name" value="Peptidase_C19_UCH"/>
</dbReference>
<dbReference type="InterPro" id="IPR024729">
    <property type="entry name" value="USP7_ICP0-binding_dom"/>
</dbReference>
<dbReference type="VEuPathDB" id="FungiDB:SPRG_07869"/>
<dbReference type="STRING" id="695850.A0A067CK46"/>
<dbReference type="Pfam" id="PF00443">
    <property type="entry name" value="UCH"/>
    <property type="match status" value="1"/>
</dbReference>
<keyword evidence="6" id="KW-0378">Hydrolase</keyword>
<dbReference type="EC" id="3.4.19.12" evidence="3"/>
<proteinExistence type="inferred from homology"/>